<comment type="caution">
    <text evidence="2">The sequence shown here is derived from an EMBL/GenBank/DDBJ whole genome shotgun (WGS) entry which is preliminary data.</text>
</comment>
<reference evidence="2" key="1">
    <citation type="submission" date="2022-07" db="EMBL/GenBank/DDBJ databases">
        <title>Chromosome-level genome of Muraenolepis orangiensis.</title>
        <authorList>
            <person name="Kim J."/>
        </authorList>
    </citation>
    <scope>NUCLEOTIDE SEQUENCE</scope>
    <source>
        <strain evidence="2">KU_S4_2022</strain>
        <tissue evidence="2">Muscle</tissue>
    </source>
</reference>
<protein>
    <submittedName>
        <fullName evidence="2">Uncharacterized protein</fullName>
    </submittedName>
</protein>
<gene>
    <name evidence="2" type="ORF">NHX12_025279</name>
</gene>
<name>A0A9Q0IRF4_9TELE</name>
<dbReference type="AlphaFoldDB" id="A0A9Q0IRF4"/>
<keyword evidence="3" id="KW-1185">Reference proteome</keyword>
<proteinExistence type="predicted"/>
<organism evidence="2 3">
    <name type="scientific">Muraenolepis orangiensis</name>
    <name type="common">Patagonian moray cod</name>
    <dbReference type="NCBI Taxonomy" id="630683"/>
    <lineage>
        <taxon>Eukaryota</taxon>
        <taxon>Metazoa</taxon>
        <taxon>Chordata</taxon>
        <taxon>Craniata</taxon>
        <taxon>Vertebrata</taxon>
        <taxon>Euteleostomi</taxon>
        <taxon>Actinopterygii</taxon>
        <taxon>Neopterygii</taxon>
        <taxon>Teleostei</taxon>
        <taxon>Neoteleostei</taxon>
        <taxon>Acanthomorphata</taxon>
        <taxon>Zeiogadaria</taxon>
        <taxon>Gadariae</taxon>
        <taxon>Gadiformes</taxon>
        <taxon>Muraenolepidoidei</taxon>
        <taxon>Muraenolepididae</taxon>
        <taxon>Muraenolepis</taxon>
    </lineage>
</organism>
<feature type="compositionally biased region" description="Basic and acidic residues" evidence="1">
    <location>
        <begin position="20"/>
        <end position="64"/>
    </location>
</feature>
<feature type="region of interest" description="Disordered" evidence="1">
    <location>
        <begin position="1"/>
        <end position="65"/>
    </location>
</feature>
<feature type="compositionally biased region" description="Polar residues" evidence="1">
    <location>
        <begin position="91"/>
        <end position="104"/>
    </location>
</feature>
<sequence length="121" mass="14079">MGRTRRTNTELQVHRRGNRTRTENMKENMKKENMKKENMKKENMKKENMKKENMKKENMKKENRGSTWMSLSASWFFCFSSTSWAASLAFRSSTWPTGRTKVTGQGSGDRGQGSEVRGQSN</sequence>
<dbReference type="Proteomes" id="UP001148018">
    <property type="component" value="Unassembled WGS sequence"/>
</dbReference>
<accession>A0A9Q0IRF4</accession>
<evidence type="ECO:0000313" key="3">
    <source>
        <dbReference type="Proteomes" id="UP001148018"/>
    </source>
</evidence>
<dbReference type="EMBL" id="JANIIK010000040">
    <property type="protein sequence ID" value="KAJ3608229.1"/>
    <property type="molecule type" value="Genomic_DNA"/>
</dbReference>
<feature type="region of interest" description="Disordered" evidence="1">
    <location>
        <begin position="91"/>
        <end position="121"/>
    </location>
</feature>
<evidence type="ECO:0000256" key="1">
    <source>
        <dbReference type="SAM" id="MobiDB-lite"/>
    </source>
</evidence>
<evidence type="ECO:0000313" key="2">
    <source>
        <dbReference type="EMBL" id="KAJ3608229.1"/>
    </source>
</evidence>